<keyword evidence="3" id="KW-1185">Reference proteome</keyword>
<evidence type="ECO:0000313" key="2">
    <source>
        <dbReference type="EMBL" id="CAJ1372651.1"/>
    </source>
</evidence>
<evidence type="ECO:0000313" key="3">
    <source>
        <dbReference type="Proteomes" id="UP001178507"/>
    </source>
</evidence>
<proteinExistence type="predicted"/>
<reference evidence="2" key="1">
    <citation type="submission" date="2023-08" db="EMBL/GenBank/DDBJ databases">
        <authorList>
            <person name="Chen Y."/>
            <person name="Shah S."/>
            <person name="Dougan E. K."/>
            <person name="Thang M."/>
            <person name="Chan C."/>
        </authorList>
    </citation>
    <scope>NUCLEOTIDE SEQUENCE</scope>
</reference>
<dbReference type="AlphaFoldDB" id="A0AA36HPI7"/>
<feature type="signal peptide" evidence="1">
    <location>
        <begin position="1"/>
        <end position="19"/>
    </location>
</feature>
<sequence>MYFLHSPSMLLFWTGLVVSARRFDTQVAVKERSVYYDPYEGLACYCKQAESEDQCPDEKATNVGPNRYRMFHSEEKQCCKLSYTSMFTWKGWSYNKQEDFSLCDNETKNMSESCCTVEDRFGSFSIRVSSVTVTNFVLKNGGSASDRDFRKSLPYFYIEDIIGATDFDGTPVNMSDAQEFARLQLDQPDRYAAERSNSAYIHNGRRLFCNRGLRNVPRADGTCLLRKSSDRQCCCQESLIKPARKCMAVDGAPVDVATYFVEGIYTRRSEHGHWTGSVSMRYNILTFQSDQREEKMPTTISAPDAQAVDHPKTEANESEMMFNWAKMDQWSRRCVQQKMVEFVKSHSHSKRVRAGSTCTRVGKVTTCRPRYRTKRWTTHTQEYKSECIKYEYTRACPAGQGMYEKQIPEGQCMTEPSASNNDELQLVEVGPLSHECPDMHVSGLAGNRIFSAACACSC</sequence>
<dbReference type="Proteomes" id="UP001178507">
    <property type="component" value="Unassembled WGS sequence"/>
</dbReference>
<keyword evidence="1" id="KW-0732">Signal</keyword>
<protein>
    <submittedName>
        <fullName evidence="2">Uncharacterized protein</fullName>
    </submittedName>
</protein>
<organism evidence="2 3">
    <name type="scientific">Effrenium voratum</name>
    <dbReference type="NCBI Taxonomy" id="2562239"/>
    <lineage>
        <taxon>Eukaryota</taxon>
        <taxon>Sar</taxon>
        <taxon>Alveolata</taxon>
        <taxon>Dinophyceae</taxon>
        <taxon>Suessiales</taxon>
        <taxon>Symbiodiniaceae</taxon>
        <taxon>Effrenium</taxon>
    </lineage>
</organism>
<dbReference type="EMBL" id="CAUJNA010000148">
    <property type="protein sequence ID" value="CAJ1372651.1"/>
    <property type="molecule type" value="Genomic_DNA"/>
</dbReference>
<gene>
    <name evidence="2" type="ORF">EVOR1521_LOCUS2683</name>
</gene>
<name>A0AA36HPI7_9DINO</name>
<feature type="chain" id="PRO_5041328557" evidence="1">
    <location>
        <begin position="20"/>
        <end position="458"/>
    </location>
</feature>
<accession>A0AA36HPI7</accession>
<evidence type="ECO:0000256" key="1">
    <source>
        <dbReference type="SAM" id="SignalP"/>
    </source>
</evidence>
<comment type="caution">
    <text evidence="2">The sequence shown here is derived from an EMBL/GenBank/DDBJ whole genome shotgun (WGS) entry which is preliminary data.</text>
</comment>